<evidence type="ECO:0000313" key="1">
    <source>
        <dbReference type="EMBL" id="MCY1141785.1"/>
    </source>
</evidence>
<dbReference type="EMBL" id="JAPNTZ010000010">
    <property type="protein sequence ID" value="MCY1141785.1"/>
    <property type="molecule type" value="Genomic_DNA"/>
</dbReference>
<dbReference type="RefSeq" id="WP_267566185.1">
    <property type="nucleotide sequence ID" value="NZ_JAPNTZ010000010.1"/>
</dbReference>
<organism evidence="1 2">
    <name type="scientific">Paractinoplanes pyxinae</name>
    <dbReference type="NCBI Taxonomy" id="2997416"/>
    <lineage>
        <taxon>Bacteria</taxon>
        <taxon>Bacillati</taxon>
        <taxon>Actinomycetota</taxon>
        <taxon>Actinomycetes</taxon>
        <taxon>Micromonosporales</taxon>
        <taxon>Micromonosporaceae</taxon>
        <taxon>Paractinoplanes</taxon>
    </lineage>
</organism>
<gene>
    <name evidence="1" type="ORF">OWR29_27635</name>
</gene>
<accession>A0ABT4B5K3</accession>
<comment type="caution">
    <text evidence="1">The sequence shown here is derived from an EMBL/GenBank/DDBJ whole genome shotgun (WGS) entry which is preliminary data.</text>
</comment>
<dbReference type="Proteomes" id="UP001151002">
    <property type="component" value="Unassembled WGS sequence"/>
</dbReference>
<keyword evidence="2" id="KW-1185">Reference proteome</keyword>
<protein>
    <submittedName>
        <fullName evidence="1">Uncharacterized protein</fullName>
    </submittedName>
</protein>
<evidence type="ECO:0000313" key="2">
    <source>
        <dbReference type="Proteomes" id="UP001151002"/>
    </source>
</evidence>
<proteinExistence type="predicted"/>
<reference evidence="1" key="1">
    <citation type="submission" date="2022-11" db="EMBL/GenBank/DDBJ databases">
        <authorList>
            <person name="Somphong A."/>
            <person name="Phongsopitanun W."/>
        </authorList>
    </citation>
    <scope>NUCLEOTIDE SEQUENCE</scope>
    <source>
        <strain evidence="1">Pm04-4</strain>
    </source>
</reference>
<sequence>MTLYRSTPVGVSLGHREVSAADHWILSLDPVPSLACTHLVGSPFPHVAISLVGGFGETPAELQAAADEAASGKFGRAVVFGGSSELTGTLTVQEVLDRSAIDRVEVLGSGVADPALKLDTRDFVRPQFRDGELVLVTMPAVGGTLVPFETRDPTPCCADHA</sequence>
<name>A0ABT4B5K3_9ACTN</name>